<dbReference type="AlphaFoldDB" id="A0A223V118"/>
<evidence type="ECO:0000313" key="2">
    <source>
        <dbReference type="Proteomes" id="UP000215244"/>
    </source>
</evidence>
<reference evidence="1 2" key="1">
    <citation type="submission" date="2017-08" db="EMBL/GenBank/DDBJ databases">
        <title>The complete genome sequence of Maribacter sp. B1, isolated from deep-sea sediment.</title>
        <authorList>
            <person name="Wu Y.-H."/>
            <person name="Cheng H."/>
            <person name="Xu X.-W."/>
        </authorList>
    </citation>
    <scope>NUCLEOTIDE SEQUENCE [LARGE SCALE GENOMIC DNA]</scope>
    <source>
        <strain evidence="1 2">B1</strain>
    </source>
</reference>
<accession>A0A223V118</accession>
<evidence type="ECO:0000313" key="1">
    <source>
        <dbReference type="EMBL" id="ASV29051.1"/>
    </source>
</evidence>
<dbReference type="OrthoDB" id="1420424at2"/>
<dbReference type="Proteomes" id="UP000215244">
    <property type="component" value="Chromosome"/>
</dbReference>
<protein>
    <submittedName>
        <fullName evidence="1">Uncharacterized protein</fullName>
    </submittedName>
</protein>
<dbReference type="EMBL" id="CP022957">
    <property type="protein sequence ID" value="ASV29051.1"/>
    <property type="molecule type" value="Genomic_DNA"/>
</dbReference>
<dbReference type="RefSeq" id="WP_094995684.1">
    <property type="nucleotide sequence ID" value="NZ_BMJL01000001.1"/>
</dbReference>
<dbReference type="KEGG" id="marb:CJ263_01760"/>
<name>A0A223V118_9FLAO</name>
<organism evidence="1 2">
    <name type="scientific">Maribacter cobaltidurans</name>
    <dbReference type="NCBI Taxonomy" id="1178778"/>
    <lineage>
        <taxon>Bacteria</taxon>
        <taxon>Pseudomonadati</taxon>
        <taxon>Bacteroidota</taxon>
        <taxon>Flavobacteriia</taxon>
        <taxon>Flavobacteriales</taxon>
        <taxon>Flavobacteriaceae</taxon>
        <taxon>Maribacter</taxon>
    </lineage>
</organism>
<sequence>MNRSPKIVSKQLIIAIGFLISIFGVFGQKESKTYKESFNVNKDAVLDINTSYADIEFETWDKDVVEIVATVELEGAEKDEVEKYFENDPIKILGNSSRIEITSTSKKFGLFGSQDFEFEFGDLDIEIPEIAPFVVEIPEIAPFPEIVEMPPMPPLPLTDGFKFDYKAYQKDGEKYMKKWQEEFKKSFDEKHQKKLEEWAKRMEERGKEMEKRLEEQDKRREEMEKKREEMIEKRMESREAMQEAREAQKEVRREMMELREKHEGPNIFYFSTDGENKNYKIKKTIKIKMPKSTKIKMNVRHGEVKLAENTRNLNATLSHSSLWATTIDGDETQVSVSYSPVNVRNWNYGQLKTNYSKDIALSEVHTLQLQANSSDVTIDNLMKKAFIKNDFGPLKILSIDNDFEEMDVSLKNAELNFKLPTAATKIYIKGTASDMALPKSLKLNETKNGNTTILKGYTRGEADNRSIVITSDYSEVTVVE</sequence>
<gene>
    <name evidence="1" type="ORF">CJ263_01760</name>
</gene>
<keyword evidence="2" id="KW-1185">Reference proteome</keyword>
<proteinExistence type="predicted"/>